<organism evidence="6 7">
    <name type="scientific">Pandoraea communis</name>
    <dbReference type="NCBI Taxonomy" id="2508297"/>
    <lineage>
        <taxon>Bacteria</taxon>
        <taxon>Pseudomonadati</taxon>
        <taxon>Pseudomonadota</taxon>
        <taxon>Betaproteobacteria</taxon>
        <taxon>Burkholderiales</taxon>
        <taxon>Burkholderiaceae</taxon>
        <taxon>Pandoraea</taxon>
    </lineage>
</organism>
<evidence type="ECO:0000313" key="6">
    <source>
        <dbReference type="EMBL" id="VVE37891.1"/>
    </source>
</evidence>
<dbReference type="Gene3D" id="1.10.10.10">
    <property type="entry name" value="Winged helix-like DNA-binding domain superfamily/Winged helix DNA-binding domain"/>
    <property type="match status" value="1"/>
</dbReference>
<evidence type="ECO:0000313" key="7">
    <source>
        <dbReference type="Proteomes" id="UP000337189"/>
    </source>
</evidence>
<evidence type="ECO:0000256" key="2">
    <source>
        <dbReference type="ARBA" id="ARBA00023015"/>
    </source>
</evidence>
<dbReference type="PROSITE" id="PS50931">
    <property type="entry name" value="HTH_LYSR"/>
    <property type="match status" value="1"/>
</dbReference>
<comment type="similarity">
    <text evidence="1">Belongs to the LysR transcriptional regulatory family.</text>
</comment>
<dbReference type="InterPro" id="IPR050950">
    <property type="entry name" value="HTH-type_LysR_regulators"/>
</dbReference>
<protein>
    <submittedName>
        <fullName evidence="6">LysR family transcriptional regulator</fullName>
    </submittedName>
</protein>
<keyword evidence="4" id="KW-0804">Transcription</keyword>
<dbReference type="PANTHER" id="PTHR30419">
    <property type="entry name" value="HTH-TYPE TRANSCRIPTIONAL REGULATOR YBHD"/>
    <property type="match status" value="1"/>
</dbReference>
<dbReference type="InterPro" id="IPR036388">
    <property type="entry name" value="WH-like_DNA-bd_sf"/>
</dbReference>
<dbReference type="GO" id="GO:0003677">
    <property type="term" value="F:DNA binding"/>
    <property type="evidence" value="ECO:0007669"/>
    <property type="project" value="UniProtKB-KW"/>
</dbReference>
<dbReference type="InterPro" id="IPR036390">
    <property type="entry name" value="WH_DNA-bd_sf"/>
</dbReference>
<evidence type="ECO:0000256" key="4">
    <source>
        <dbReference type="ARBA" id="ARBA00023163"/>
    </source>
</evidence>
<dbReference type="InterPro" id="IPR000847">
    <property type="entry name" value="LysR_HTH_N"/>
</dbReference>
<sequence>MSDIVAHKATLKVEGRGTVRELNQRRLRYFHEVLTHGSIRAAADSLNTAASVITRQIRLLEEEIGATLFERRARGVQPTEAAAHLLEYWRGCQSQQEQLEDRIQALRGLQRGSVRLAISEGYIDGLMENVLTDFCAQYPKLDVVVEVLPVSNVLDDVAQSRAHIGLAYNPPVHQDIEFRATSSQPVVLLVNAHHPLAVRGGSVTVDEMLNYPLALMPPAFGLGQVIEMVAFAENVTIRPTLLTNSLQVLRHFVARGNGATLIGEFSVYREIDSGEFVALPVTHPLFEAAKARVLVKSGRPLPAAADELLTWILQRMPMFSADQAS</sequence>
<gene>
    <name evidence="6" type="ORF">PCO31110_04036</name>
</gene>
<dbReference type="SUPFAM" id="SSF46785">
    <property type="entry name" value="Winged helix' DNA-binding domain"/>
    <property type="match status" value="1"/>
</dbReference>
<evidence type="ECO:0000256" key="3">
    <source>
        <dbReference type="ARBA" id="ARBA00023125"/>
    </source>
</evidence>
<accession>A0A5E4XN26</accession>
<dbReference type="InterPro" id="IPR005119">
    <property type="entry name" value="LysR_subst-bd"/>
</dbReference>
<evidence type="ECO:0000256" key="1">
    <source>
        <dbReference type="ARBA" id="ARBA00009437"/>
    </source>
</evidence>
<dbReference type="GO" id="GO:0005829">
    <property type="term" value="C:cytosol"/>
    <property type="evidence" value="ECO:0007669"/>
    <property type="project" value="TreeGrafter"/>
</dbReference>
<dbReference type="AlphaFoldDB" id="A0A5E4XN26"/>
<dbReference type="Pfam" id="PF03466">
    <property type="entry name" value="LysR_substrate"/>
    <property type="match status" value="1"/>
</dbReference>
<dbReference type="Proteomes" id="UP000337189">
    <property type="component" value="Unassembled WGS sequence"/>
</dbReference>
<dbReference type="EMBL" id="CABPSJ010000006">
    <property type="protein sequence ID" value="VVE37891.1"/>
    <property type="molecule type" value="Genomic_DNA"/>
</dbReference>
<evidence type="ECO:0000259" key="5">
    <source>
        <dbReference type="PROSITE" id="PS50931"/>
    </source>
</evidence>
<dbReference type="Gene3D" id="3.40.190.290">
    <property type="match status" value="1"/>
</dbReference>
<keyword evidence="3" id="KW-0238">DNA-binding</keyword>
<dbReference type="SUPFAM" id="SSF53850">
    <property type="entry name" value="Periplasmic binding protein-like II"/>
    <property type="match status" value="1"/>
</dbReference>
<dbReference type="PANTHER" id="PTHR30419:SF8">
    <property type="entry name" value="NITROGEN ASSIMILATION TRANSCRIPTIONAL ACTIVATOR-RELATED"/>
    <property type="match status" value="1"/>
</dbReference>
<keyword evidence="2" id="KW-0805">Transcription regulation</keyword>
<name>A0A5E4XN26_9BURK</name>
<proteinExistence type="inferred from homology"/>
<dbReference type="GO" id="GO:0003700">
    <property type="term" value="F:DNA-binding transcription factor activity"/>
    <property type="evidence" value="ECO:0007669"/>
    <property type="project" value="InterPro"/>
</dbReference>
<reference evidence="6 7" key="1">
    <citation type="submission" date="2019-08" db="EMBL/GenBank/DDBJ databases">
        <authorList>
            <person name="Peeters C."/>
        </authorList>
    </citation>
    <scope>NUCLEOTIDE SEQUENCE [LARGE SCALE GENOMIC DNA]</scope>
    <source>
        <strain evidence="6 7">LMG 31110</strain>
    </source>
</reference>
<feature type="domain" description="HTH lysR-type" evidence="5">
    <location>
        <begin position="22"/>
        <end position="79"/>
    </location>
</feature>
<dbReference type="Pfam" id="PF00126">
    <property type="entry name" value="HTH_1"/>
    <property type="match status" value="1"/>
</dbReference>